<name>A0AAD9ZQ43_9ROSI</name>
<dbReference type="PANTHER" id="PTHR31900">
    <property type="entry name" value="F-BOX/RNI SUPERFAMILY PROTEIN-RELATED"/>
    <property type="match status" value="1"/>
</dbReference>
<evidence type="ECO:0000313" key="2">
    <source>
        <dbReference type="Proteomes" id="UP001281410"/>
    </source>
</evidence>
<keyword evidence="2" id="KW-1185">Reference proteome</keyword>
<reference evidence="1" key="1">
    <citation type="journal article" date="2023" name="Plant J.">
        <title>Genome sequences and population genomics provide insights into the demographic history, inbreeding, and mutation load of two 'living fossil' tree species of Dipteronia.</title>
        <authorList>
            <person name="Feng Y."/>
            <person name="Comes H.P."/>
            <person name="Chen J."/>
            <person name="Zhu S."/>
            <person name="Lu R."/>
            <person name="Zhang X."/>
            <person name="Li P."/>
            <person name="Qiu J."/>
            <person name="Olsen K.M."/>
            <person name="Qiu Y."/>
        </authorList>
    </citation>
    <scope>NUCLEOTIDE SEQUENCE</scope>
    <source>
        <strain evidence="1">NBL</strain>
    </source>
</reference>
<evidence type="ECO:0000313" key="1">
    <source>
        <dbReference type="EMBL" id="KAK3188354.1"/>
    </source>
</evidence>
<accession>A0AAD9ZQ43</accession>
<comment type="caution">
    <text evidence="1">The sequence shown here is derived from an EMBL/GenBank/DDBJ whole genome shotgun (WGS) entry which is preliminary data.</text>
</comment>
<dbReference type="Gene3D" id="3.80.10.10">
    <property type="entry name" value="Ribonuclease Inhibitor"/>
    <property type="match status" value="1"/>
</dbReference>
<protein>
    <submittedName>
        <fullName evidence="1">Uncharacterized protein</fullName>
    </submittedName>
</protein>
<proteinExistence type="predicted"/>
<dbReference type="Proteomes" id="UP001281410">
    <property type="component" value="Unassembled WGS sequence"/>
</dbReference>
<dbReference type="PANTHER" id="PTHR31900:SF30">
    <property type="entry name" value="SUPERFAMILY PROTEIN, PUTATIVE-RELATED"/>
    <property type="match status" value="1"/>
</dbReference>
<dbReference type="SUPFAM" id="SSF52047">
    <property type="entry name" value="RNI-like"/>
    <property type="match status" value="1"/>
</dbReference>
<dbReference type="EMBL" id="JANJYJ010000009">
    <property type="protein sequence ID" value="KAK3188354.1"/>
    <property type="molecule type" value="Genomic_DNA"/>
</dbReference>
<organism evidence="1 2">
    <name type="scientific">Dipteronia sinensis</name>
    <dbReference type="NCBI Taxonomy" id="43782"/>
    <lineage>
        <taxon>Eukaryota</taxon>
        <taxon>Viridiplantae</taxon>
        <taxon>Streptophyta</taxon>
        <taxon>Embryophyta</taxon>
        <taxon>Tracheophyta</taxon>
        <taxon>Spermatophyta</taxon>
        <taxon>Magnoliopsida</taxon>
        <taxon>eudicotyledons</taxon>
        <taxon>Gunneridae</taxon>
        <taxon>Pentapetalae</taxon>
        <taxon>rosids</taxon>
        <taxon>malvids</taxon>
        <taxon>Sapindales</taxon>
        <taxon>Sapindaceae</taxon>
        <taxon>Hippocastanoideae</taxon>
        <taxon>Acereae</taxon>
        <taxon>Dipteronia</taxon>
    </lineage>
</organism>
<dbReference type="InterPro" id="IPR032675">
    <property type="entry name" value="LRR_dom_sf"/>
</dbReference>
<gene>
    <name evidence="1" type="ORF">Dsin_027915</name>
</gene>
<dbReference type="InterPro" id="IPR050232">
    <property type="entry name" value="FBL13/AtMIF1-like"/>
</dbReference>
<dbReference type="AlphaFoldDB" id="A0AAD9ZQ43"/>
<sequence length="220" mass="25454">MRKLFRSFPILELLKIKGCNNTNGNVLAFDINVPTLKKLRIYLMEGDKAYILVHRFVVRARNLEYFHVCNGLSACYVLGETPFLNKVILDCKDNVEELFRPPNDEATNRATEFLRAISGRDLYDNLPSFPNLIYLDLSVESSAGFALLVQFLNNSPNLEVLILEKEEQAECYDEDQVVWYELECDPSCMLLHLKEIYLFSMDRIDKDLEVIKCLLENSKV</sequence>